<sequence>MIFQHDACPAHYRITIRQLLDNTYPNKWIGRGEPIPWPAWSPPLDFYVWGHMKAEEMKRTFSTRVTKTEVRKRIRTCIRNQEQHIEQDLYFEWISFVLLG</sequence>
<gene>
    <name evidence="1" type="ORF">CALMAC_LOCUS17498</name>
</gene>
<dbReference type="GO" id="GO:0003676">
    <property type="term" value="F:nucleic acid binding"/>
    <property type="evidence" value="ECO:0007669"/>
    <property type="project" value="InterPro"/>
</dbReference>
<dbReference type="Gene3D" id="3.30.420.10">
    <property type="entry name" value="Ribonuclease H-like superfamily/Ribonuclease H"/>
    <property type="match status" value="1"/>
</dbReference>
<evidence type="ECO:0000313" key="2">
    <source>
        <dbReference type="Proteomes" id="UP000410492"/>
    </source>
</evidence>
<dbReference type="Proteomes" id="UP000410492">
    <property type="component" value="Unassembled WGS sequence"/>
</dbReference>
<name>A0A653DH35_CALMS</name>
<dbReference type="PANTHER" id="PTHR47326">
    <property type="entry name" value="TRANSPOSABLE ELEMENT TC3 TRANSPOSASE-LIKE PROTEIN"/>
    <property type="match status" value="1"/>
</dbReference>
<dbReference type="InterPro" id="IPR036397">
    <property type="entry name" value="RNaseH_sf"/>
</dbReference>
<keyword evidence="2" id="KW-1185">Reference proteome</keyword>
<dbReference type="OrthoDB" id="6767711at2759"/>
<dbReference type="AlphaFoldDB" id="A0A653DH35"/>
<evidence type="ECO:0008006" key="3">
    <source>
        <dbReference type="Google" id="ProtNLM"/>
    </source>
</evidence>
<dbReference type="EMBL" id="CAACVG010012051">
    <property type="protein sequence ID" value="VEN59515.1"/>
    <property type="molecule type" value="Genomic_DNA"/>
</dbReference>
<reference evidence="1 2" key="1">
    <citation type="submission" date="2019-01" db="EMBL/GenBank/DDBJ databases">
        <authorList>
            <person name="Sayadi A."/>
        </authorList>
    </citation>
    <scope>NUCLEOTIDE SEQUENCE [LARGE SCALE GENOMIC DNA]</scope>
</reference>
<protein>
    <recommendedName>
        <fullName evidence="3">Tc1-like transposase DDE domain-containing protein</fullName>
    </recommendedName>
</protein>
<dbReference type="PANTHER" id="PTHR47326:SF1">
    <property type="entry name" value="HTH PSQ-TYPE DOMAIN-CONTAINING PROTEIN"/>
    <property type="match status" value="1"/>
</dbReference>
<proteinExistence type="predicted"/>
<organism evidence="1 2">
    <name type="scientific">Callosobruchus maculatus</name>
    <name type="common">Southern cowpea weevil</name>
    <name type="synonym">Pulse bruchid</name>
    <dbReference type="NCBI Taxonomy" id="64391"/>
    <lineage>
        <taxon>Eukaryota</taxon>
        <taxon>Metazoa</taxon>
        <taxon>Ecdysozoa</taxon>
        <taxon>Arthropoda</taxon>
        <taxon>Hexapoda</taxon>
        <taxon>Insecta</taxon>
        <taxon>Pterygota</taxon>
        <taxon>Neoptera</taxon>
        <taxon>Endopterygota</taxon>
        <taxon>Coleoptera</taxon>
        <taxon>Polyphaga</taxon>
        <taxon>Cucujiformia</taxon>
        <taxon>Chrysomeloidea</taxon>
        <taxon>Chrysomelidae</taxon>
        <taxon>Bruchinae</taxon>
        <taxon>Bruchini</taxon>
        <taxon>Callosobruchus</taxon>
    </lineage>
</organism>
<evidence type="ECO:0000313" key="1">
    <source>
        <dbReference type="EMBL" id="VEN59515.1"/>
    </source>
</evidence>
<accession>A0A653DH35</accession>